<organism evidence="6">
    <name type="scientific">Brugia malayi</name>
    <name type="common">Filarial nematode worm</name>
    <dbReference type="NCBI Taxonomy" id="6279"/>
    <lineage>
        <taxon>Eukaryota</taxon>
        <taxon>Metazoa</taxon>
        <taxon>Ecdysozoa</taxon>
        <taxon>Nematoda</taxon>
        <taxon>Chromadorea</taxon>
        <taxon>Rhabditida</taxon>
        <taxon>Spirurina</taxon>
        <taxon>Spiruromorpha</taxon>
        <taxon>Filarioidea</taxon>
        <taxon>Onchocercidae</taxon>
        <taxon>Brugia</taxon>
    </lineage>
</organism>
<dbReference type="InterPro" id="IPR023252">
    <property type="entry name" value="Aurora_borealis_protein"/>
</dbReference>
<reference evidence="6" key="1">
    <citation type="journal article" date="2007" name="Science">
        <title>Draft genome of the filarial nematode parasite Brugia malayi.</title>
        <authorList>
            <person name="Ghedin E."/>
            <person name="Wang S."/>
            <person name="Spiro D."/>
            <person name="Caler E."/>
            <person name="Zhao Q."/>
            <person name="Crabtree J."/>
            <person name="Allen J.E."/>
            <person name="Delcher A.L."/>
            <person name="Guiliano D.B."/>
            <person name="Miranda-Saavedra D."/>
            <person name="Angiuoli S.V."/>
            <person name="Creasy T."/>
            <person name="Amedeo P."/>
            <person name="Haas B."/>
            <person name="El-Sayed N.M."/>
            <person name="Wortman J.R."/>
            <person name="Feldblyum T."/>
            <person name="Tallon L."/>
            <person name="Schatz M."/>
            <person name="Shumway M."/>
            <person name="Koo H."/>
            <person name="Salzberg S.L."/>
            <person name="Schobel S."/>
            <person name="Pertea M."/>
            <person name="Pop M."/>
            <person name="White O."/>
            <person name="Barton G.J."/>
            <person name="Carlow C.K."/>
            <person name="Crawford M.J."/>
            <person name="Daub J."/>
            <person name="Dimmic M.W."/>
            <person name="Estes C.F."/>
            <person name="Foster J.M."/>
            <person name="Ganatra M."/>
            <person name="Gregory W.F."/>
            <person name="Johnson N.M."/>
            <person name="Jin J."/>
            <person name="Komuniecki R."/>
            <person name="Korf I."/>
            <person name="Kumar S."/>
            <person name="Laney S."/>
            <person name="Li B.W."/>
            <person name="Li W."/>
            <person name="Lindblom T.H."/>
            <person name="Lustigman S."/>
            <person name="Ma D."/>
            <person name="Maina C.V."/>
            <person name="Martin D.M."/>
            <person name="McCarter J.P."/>
            <person name="McReynolds L."/>
            <person name="Mitreva M."/>
            <person name="Nutman T.B."/>
            <person name="Parkinson J."/>
            <person name="Peregrin-Alvarez J.M."/>
            <person name="Poole C."/>
            <person name="Ren Q."/>
            <person name="Saunders L."/>
            <person name="Sluder A.E."/>
            <person name="Smith K."/>
            <person name="Stanke M."/>
            <person name="Unnasch T.R."/>
            <person name="Ware J."/>
            <person name="Wei A.D."/>
            <person name="Weil G."/>
            <person name="Williams D.J."/>
            <person name="Zhang Y."/>
            <person name="Williams S.A."/>
            <person name="Fraser-Liggett C."/>
            <person name="Slatko B."/>
            <person name="Blaxter M.L."/>
            <person name="Scott A.L."/>
        </authorList>
    </citation>
    <scope>NUCLEOTIDE SEQUENCE</scope>
    <source>
        <strain evidence="6">FR3</strain>
    </source>
</reference>
<evidence type="ECO:0000256" key="5">
    <source>
        <dbReference type="ARBA" id="ARBA00023306"/>
    </source>
</evidence>
<dbReference type="GO" id="GO:0051301">
    <property type="term" value="P:cell division"/>
    <property type="evidence" value="ECO:0007669"/>
    <property type="project" value="UniProtKB-KW"/>
</dbReference>
<reference evidence="6" key="2">
    <citation type="submission" date="2012-12" db="EMBL/GenBank/DDBJ databases">
        <authorList>
            <person name="Gao Y.W."/>
            <person name="Fan S.T."/>
            <person name="Sun H.T."/>
            <person name="Wang Z."/>
            <person name="Gao X.L."/>
            <person name="Li Y.G."/>
            <person name="Wang T.C."/>
            <person name="Zhang K."/>
            <person name="Xu W.W."/>
            <person name="Yu Z.J."/>
            <person name="Xia X.Z."/>
        </authorList>
    </citation>
    <scope>NUCLEOTIDE SEQUENCE</scope>
    <source>
        <strain evidence="6">FR3</strain>
    </source>
</reference>
<evidence type="ECO:0000256" key="1">
    <source>
        <dbReference type="ARBA" id="ARBA00010963"/>
    </source>
</evidence>
<dbReference type="GO" id="GO:0005634">
    <property type="term" value="C:nucleus"/>
    <property type="evidence" value="ECO:0007669"/>
    <property type="project" value="TreeGrafter"/>
</dbReference>
<evidence type="ECO:0000256" key="2">
    <source>
        <dbReference type="ARBA" id="ARBA00020055"/>
    </source>
</evidence>
<dbReference type="Pfam" id="PF15280">
    <property type="entry name" value="BORA_N"/>
    <property type="match status" value="1"/>
</dbReference>
<keyword evidence="5" id="KW-0131">Cell cycle</keyword>
<dbReference type="EMBL" id="LN856993">
    <property type="protein sequence ID" value="CRZ25031.1"/>
    <property type="molecule type" value="Genomic_DNA"/>
</dbReference>
<dbReference type="PANTHER" id="PTHR14728">
    <property type="entry name" value="PROTEIN AURORA BOREALIS"/>
    <property type="match status" value="1"/>
</dbReference>
<evidence type="ECO:0000313" key="7">
    <source>
        <dbReference type="WormBase" id="Bm10454"/>
    </source>
</evidence>
<name>A0A0H5S8W7_BRUMA</name>
<dbReference type="GO" id="GO:0060236">
    <property type="term" value="P:regulation of mitotic spindle organization"/>
    <property type="evidence" value="ECO:0007669"/>
    <property type="project" value="TreeGrafter"/>
</dbReference>
<gene>
    <name evidence="6" type="primary">Bma-spat-1</name>
    <name evidence="7" type="ORF">Bm10454</name>
    <name evidence="6" type="ORF">BM_Bm10454</name>
</gene>
<keyword evidence="3" id="KW-0132">Cell division</keyword>
<dbReference type="AlphaFoldDB" id="A0A0H5S8W7"/>
<proteinExistence type="inferred from homology"/>
<evidence type="ECO:0000256" key="3">
    <source>
        <dbReference type="ARBA" id="ARBA00022618"/>
    </source>
</evidence>
<dbReference type="PANTHER" id="PTHR14728:SF2">
    <property type="entry name" value="PROTEIN AURORA BOREALIS"/>
    <property type="match status" value="1"/>
</dbReference>
<protein>
    <recommendedName>
        <fullName evidence="2">Protein aurora borealis</fullName>
    </recommendedName>
</protein>
<comment type="similarity">
    <text evidence="1">Belongs to the BORA family.</text>
</comment>
<dbReference type="GO" id="GO:0007088">
    <property type="term" value="P:regulation of mitotic nuclear division"/>
    <property type="evidence" value="ECO:0007669"/>
    <property type="project" value="TreeGrafter"/>
</dbReference>
<dbReference type="OMA" id="RSHITNP"/>
<accession>A0A0H5S8W7</accession>
<dbReference type="WormBase" id="Bm10454">
    <property type="protein sequence ID" value="BM40565"/>
    <property type="gene ID" value="WBGene00230715"/>
</dbReference>
<evidence type="ECO:0000256" key="4">
    <source>
        <dbReference type="ARBA" id="ARBA00022776"/>
    </source>
</evidence>
<dbReference type="GO" id="GO:0019901">
    <property type="term" value="F:protein kinase binding"/>
    <property type="evidence" value="ECO:0007669"/>
    <property type="project" value="TreeGrafter"/>
</dbReference>
<dbReference type="GO" id="GO:0005737">
    <property type="term" value="C:cytoplasm"/>
    <property type="evidence" value="ECO:0007669"/>
    <property type="project" value="TreeGrafter"/>
</dbReference>
<evidence type="ECO:0000313" key="6">
    <source>
        <dbReference type="EMBL" id="CRZ25031.1"/>
    </source>
</evidence>
<dbReference type="PRINTS" id="PR02038">
    <property type="entry name" value="AURORABORA"/>
</dbReference>
<keyword evidence="4" id="KW-0498">Mitosis</keyword>
<sequence>MTTGRDVMLMNITDDSDTDVYDKPKFNSTVLGLDERSYIREESENTRQNALKLSPIPKDQVQFIGSNCSLLSEQQRFPNSEECSELQDSDTKVKKIKLREDASPSFIEPNSKSSEAGKENIEITALESNILSERSIRLKNNSTTRSHITNPFDSDMGSLCATTYSPSLFNNSKRNIECETPEKSFRWSIGQMADFHPAVIDEAESMCQTPDPVEDAQMNKAIDKFWASQKYVLPSPYFMKGSAKSEQDSSPSMIRRSRALVQESPLARPVQSGRSVEVQTMFTFPPNLDLIGLLGKCFQYEEGEVPIFEANLSLNTLRRKLFLDALSSEINTENEDESSIAMTADDNYNDQEPFGHERPAWYHPNDEIISTRKVSSDGIINPNQEGEINNRQVLLMKKPPNVMLLSAKKKSNVMKKLN</sequence>